<name>A0ACB9GTK9_9ASTR</name>
<gene>
    <name evidence="1" type="ORF">L1987_40751</name>
</gene>
<organism evidence="1 2">
    <name type="scientific">Smallanthus sonchifolius</name>
    <dbReference type="NCBI Taxonomy" id="185202"/>
    <lineage>
        <taxon>Eukaryota</taxon>
        <taxon>Viridiplantae</taxon>
        <taxon>Streptophyta</taxon>
        <taxon>Embryophyta</taxon>
        <taxon>Tracheophyta</taxon>
        <taxon>Spermatophyta</taxon>
        <taxon>Magnoliopsida</taxon>
        <taxon>eudicotyledons</taxon>
        <taxon>Gunneridae</taxon>
        <taxon>Pentapetalae</taxon>
        <taxon>asterids</taxon>
        <taxon>campanulids</taxon>
        <taxon>Asterales</taxon>
        <taxon>Asteraceae</taxon>
        <taxon>Asteroideae</taxon>
        <taxon>Heliantheae alliance</taxon>
        <taxon>Millerieae</taxon>
        <taxon>Smallanthus</taxon>
    </lineage>
</organism>
<reference evidence="1 2" key="2">
    <citation type="journal article" date="2022" name="Mol. Ecol. Resour.">
        <title>The genomes of chicory, endive, great burdock and yacon provide insights into Asteraceae paleo-polyploidization history and plant inulin production.</title>
        <authorList>
            <person name="Fan W."/>
            <person name="Wang S."/>
            <person name="Wang H."/>
            <person name="Wang A."/>
            <person name="Jiang F."/>
            <person name="Liu H."/>
            <person name="Zhao H."/>
            <person name="Xu D."/>
            <person name="Zhang Y."/>
        </authorList>
    </citation>
    <scope>NUCLEOTIDE SEQUENCE [LARGE SCALE GENOMIC DNA]</scope>
    <source>
        <strain evidence="2">cv. Yunnan</strain>
        <tissue evidence="1">Leaves</tissue>
    </source>
</reference>
<keyword evidence="2" id="KW-1185">Reference proteome</keyword>
<evidence type="ECO:0000313" key="1">
    <source>
        <dbReference type="EMBL" id="KAI3786784.1"/>
    </source>
</evidence>
<proteinExistence type="predicted"/>
<reference evidence="2" key="1">
    <citation type="journal article" date="2022" name="Mol. Ecol. Resour.">
        <title>The genomes of chicory, endive, great burdock and yacon provide insights into Asteraceae palaeo-polyploidization history and plant inulin production.</title>
        <authorList>
            <person name="Fan W."/>
            <person name="Wang S."/>
            <person name="Wang H."/>
            <person name="Wang A."/>
            <person name="Jiang F."/>
            <person name="Liu H."/>
            <person name="Zhao H."/>
            <person name="Xu D."/>
            <person name="Zhang Y."/>
        </authorList>
    </citation>
    <scope>NUCLEOTIDE SEQUENCE [LARGE SCALE GENOMIC DNA]</scope>
    <source>
        <strain evidence="2">cv. Yunnan</strain>
    </source>
</reference>
<accession>A0ACB9GTK9</accession>
<dbReference type="Proteomes" id="UP001056120">
    <property type="component" value="Linkage Group LG13"/>
</dbReference>
<comment type="caution">
    <text evidence="1">The sequence shown here is derived from an EMBL/GenBank/DDBJ whole genome shotgun (WGS) entry which is preliminary data.</text>
</comment>
<sequence length="384" mass="43606">MQTRWNRETDDLATKFSYNINLVIMGLEKWIGSHTNLCRMEKRKTRDQQGKVRFDMGHGECDINVCPFGRNKKATKSKKDAQGVQSMADGSERTNIKETLDEGGTRKHWRIWSSKNRKPEKNMPKSKFQFQQEFIPRKLTQDLILINEFNFGTGIGKEIPEADKGKLRIFNNLRLWKIKEKEARLLEIAKSINATSENSKLINSIMGLTRSRLTRFSARMNEAGHVMIDENMIESGMEGGDPTPEPLPFRKPSYANKVTGQEDTPREDLESSRINEHTNPTIAKPRNQEGNERQGIFSPSGTMGNDSAKGMQRNGHPNVTVTETSNRFMLLDEDGNELEGDLGTHCEEVDSESDATATFMKDDNFIQYQEPSKGVNIVEGVDQV</sequence>
<dbReference type="EMBL" id="CM042030">
    <property type="protein sequence ID" value="KAI3786784.1"/>
    <property type="molecule type" value="Genomic_DNA"/>
</dbReference>
<evidence type="ECO:0000313" key="2">
    <source>
        <dbReference type="Proteomes" id="UP001056120"/>
    </source>
</evidence>
<protein>
    <submittedName>
        <fullName evidence="1">Uncharacterized protein</fullName>
    </submittedName>
</protein>